<name>A0AAE3T783_9RHOB</name>
<evidence type="ECO:0000256" key="2">
    <source>
        <dbReference type="RuleBase" id="RU003452"/>
    </source>
</evidence>
<dbReference type="InterPro" id="IPR038765">
    <property type="entry name" value="Papain-like_cys_pep_sf"/>
</dbReference>
<dbReference type="EMBL" id="JARGYC010000008">
    <property type="protein sequence ID" value="MDF0600052.1"/>
    <property type="molecule type" value="Genomic_DNA"/>
</dbReference>
<dbReference type="Pfam" id="PF00797">
    <property type="entry name" value="Acetyltransf_2"/>
    <property type="match status" value="1"/>
</dbReference>
<comment type="similarity">
    <text evidence="1 2">Belongs to the arylamine N-acetyltransferase family.</text>
</comment>
<gene>
    <name evidence="3" type="ORF">P1J78_04840</name>
</gene>
<sequence length="275" mass="29580">MFTFTPNDLALYLDRLGLPEAPPATADGLATLQHAHLGAIPFENIDPFLGRVPDLSPEALTKKLLQDRRGGYCYEQNSLFGAALAACGFTARRALCRVRQRRPFPGARSHLAWLVMLDDGTRLADTGFGGPAPRAPLRLAAGEQRVANGSYRLTRDESLDEHVLERRGPDGWEPLYSFDGAHVTDEEVAAANHVAATWENSVFPGNLLIAGMDGATRLGLFNRALTEDGPDGLRKSVLASPDDLSALFARLGLNAGPDMTARIWARLAEAPVAGG</sequence>
<proteinExistence type="inferred from homology"/>
<dbReference type="AlphaFoldDB" id="A0AAE3T783"/>
<evidence type="ECO:0000313" key="3">
    <source>
        <dbReference type="EMBL" id="MDF0600052.1"/>
    </source>
</evidence>
<evidence type="ECO:0000313" key="4">
    <source>
        <dbReference type="Proteomes" id="UP001220964"/>
    </source>
</evidence>
<dbReference type="InterPro" id="IPR001447">
    <property type="entry name" value="Arylamine_N-AcTrfase"/>
</dbReference>
<dbReference type="SUPFAM" id="SSF54001">
    <property type="entry name" value="Cysteine proteinases"/>
    <property type="match status" value="1"/>
</dbReference>
<dbReference type="PRINTS" id="PR01543">
    <property type="entry name" value="ANATRNSFRASE"/>
</dbReference>
<dbReference type="PANTHER" id="PTHR11786">
    <property type="entry name" value="N-HYDROXYARYLAMINE O-ACETYLTRANSFERASE"/>
    <property type="match status" value="1"/>
</dbReference>
<organism evidence="3 4">
    <name type="scientific">Psychromarinibacter sediminicola</name>
    <dbReference type="NCBI Taxonomy" id="3033385"/>
    <lineage>
        <taxon>Bacteria</taxon>
        <taxon>Pseudomonadati</taxon>
        <taxon>Pseudomonadota</taxon>
        <taxon>Alphaproteobacteria</taxon>
        <taxon>Rhodobacterales</taxon>
        <taxon>Paracoccaceae</taxon>
        <taxon>Psychromarinibacter</taxon>
    </lineage>
</organism>
<dbReference type="Gene3D" id="2.40.128.150">
    <property type="entry name" value="Cysteine proteinases"/>
    <property type="match status" value="1"/>
</dbReference>
<reference evidence="3" key="1">
    <citation type="submission" date="2023-03" db="EMBL/GenBank/DDBJ databases">
        <title>Multiphase analysis and comparison of six strains from genera Psychromarinibacter, Lutimaribacter, and Maritimibacter, including a novel species: Psychromarinibacter sediminicola sp. nov.</title>
        <authorList>
            <person name="Wang Y.-H."/>
            <person name="Ye M.-Q."/>
            <person name="Du Z.-J."/>
        </authorList>
    </citation>
    <scope>NUCLEOTIDE SEQUENCE</scope>
    <source>
        <strain evidence="3">C21-152</strain>
    </source>
</reference>
<keyword evidence="4" id="KW-1185">Reference proteome</keyword>
<dbReference type="PANTHER" id="PTHR11786:SF0">
    <property type="entry name" value="ARYLAMINE N-ACETYLTRANSFERASE 4-RELATED"/>
    <property type="match status" value="1"/>
</dbReference>
<evidence type="ECO:0000256" key="1">
    <source>
        <dbReference type="ARBA" id="ARBA00006547"/>
    </source>
</evidence>
<comment type="caution">
    <text evidence="3">The sequence shown here is derived from an EMBL/GenBank/DDBJ whole genome shotgun (WGS) entry which is preliminary data.</text>
</comment>
<dbReference type="RefSeq" id="WP_275566195.1">
    <property type="nucleotide sequence ID" value="NZ_JARGYC010000008.1"/>
</dbReference>
<dbReference type="Gene3D" id="3.30.2140.10">
    <property type="entry name" value="Arylamine N-acetyltransferase"/>
    <property type="match status" value="1"/>
</dbReference>
<dbReference type="GO" id="GO:0016407">
    <property type="term" value="F:acetyltransferase activity"/>
    <property type="evidence" value="ECO:0007669"/>
    <property type="project" value="InterPro"/>
</dbReference>
<accession>A0AAE3T783</accession>
<protein>
    <submittedName>
        <fullName evidence="3">Arylamine N-acetyltransferase</fullName>
    </submittedName>
</protein>
<dbReference type="Proteomes" id="UP001220964">
    <property type="component" value="Unassembled WGS sequence"/>
</dbReference>